<dbReference type="InterPro" id="IPR017452">
    <property type="entry name" value="GPCR_Rhodpsn_7TM"/>
</dbReference>
<dbReference type="SUPFAM" id="SSF51905">
    <property type="entry name" value="FAD/NAD(P)-binding domain"/>
    <property type="match status" value="1"/>
</dbReference>
<dbReference type="Gene3D" id="3.50.50.60">
    <property type="entry name" value="FAD/NAD(P)-binding domain"/>
    <property type="match status" value="1"/>
</dbReference>
<keyword evidence="11" id="KW-0560">Oxidoreductase</keyword>
<dbReference type="PANTHER" id="PTHR10742:SF405">
    <property type="entry name" value="PEROXISOMAL N(1)-ACETYL-SPERMINE_SPERMIDINE OXIDASE"/>
    <property type="match status" value="1"/>
</dbReference>
<feature type="domain" description="G-protein coupled receptors family 1 profile" evidence="15">
    <location>
        <begin position="519"/>
        <end position="730"/>
    </location>
</feature>
<dbReference type="InterPro" id="IPR036188">
    <property type="entry name" value="FAD/NAD-bd_sf"/>
</dbReference>
<dbReference type="Gene3D" id="1.20.1070.10">
    <property type="entry name" value="Rhodopsin 7-helix transmembrane proteins"/>
    <property type="match status" value="1"/>
</dbReference>
<evidence type="ECO:0000256" key="1">
    <source>
        <dbReference type="ARBA" id="ARBA00001974"/>
    </source>
</evidence>
<feature type="transmembrane region" description="Helical" evidence="14">
    <location>
        <begin position="616"/>
        <end position="636"/>
    </location>
</feature>
<comment type="similarity">
    <text evidence="5 13">Belongs to the G-protein coupled receptor 1 family.</text>
</comment>
<organism evidence="16 17">
    <name type="scientific">Blomia tropicalis</name>
    <name type="common">Mite</name>
    <dbReference type="NCBI Taxonomy" id="40697"/>
    <lineage>
        <taxon>Eukaryota</taxon>
        <taxon>Metazoa</taxon>
        <taxon>Ecdysozoa</taxon>
        <taxon>Arthropoda</taxon>
        <taxon>Chelicerata</taxon>
        <taxon>Arachnida</taxon>
        <taxon>Acari</taxon>
        <taxon>Acariformes</taxon>
        <taxon>Sarcoptiformes</taxon>
        <taxon>Astigmata</taxon>
        <taxon>Glycyphagoidea</taxon>
        <taxon>Echimyopodidae</taxon>
        <taxon>Blomia</taxon>
    </lineage>
</organism>
<accession>A0A9Q0MD50</accession>
<dbReference type="PROSITE" id="PS00237">
    <property type="entry name" value="G_PROTEIN_RECEP_F1_1"/>
    <property type="match status" value="1"/>
</dbReference>
<evidence type="ECO:0000256" key="12">
    <source>
        <dbReference type="ARBA" id="ARBA00023136"/>
    </source>
</evidence>
<dbReference type="AlphaFoldDB" id="A0A9Q0MD50"/>
<keyword evidence="12 14" id="KW-0472">Membrane</keyword>
<evidence type="ECO:0000256" key="7">
    <source>
        <dbReference type="ARBA" id="ARBA00022630"/>
    </source>
</evidence>
<dbReference type="SUPFAM" id="SSF81321">
    <property type="entry name" value="Family A G protein-coupled receptor-like"/>
    <property type="match status" value="1"/>
</dbReference>
<evidence type="ECO:0000256" key="10">
    <source>
        <dbReference type="ARBA" id="ARBA00022989"/>
    </source>
</evidence>
<comment type="caution">
    <text evidence="16">The sequence shown here is derived from an EMBL/GenBank/DDBJ whole genome shotgun (WGS) entry which is preliminary data.</text>
</comment>
<evidence type="ECO:0000313" key="17">
    <source>
        <dbReference type="Proteomes" id="UP001142055"/>
    </source>
</evidence>
<evidence type="ECO:0000256" key="11">
    <source>
        <dbReference type="ARBA" id="ARBA00023002"/>
    </source>
</evidence>
<reference evidence="16" key="1">
    <citation type="submission" date="2022-12" db="EMBL/GenBank/DDBJ databases">
        <title>Genome assemblies of Blomia tropicalis.</title>
        <authorList>
            <person name="Cui Y."/>
        </authorList>
    </citation>
    <scope>NUCLEOTIDE SEQUENCE</scope>
    <source>
        <tissue evidence="16">Adult mites</tissue>
    </source>
</reference>
<comment type="cofactor">
    <cofactor evidence="1">
        <name>FAD</name>
        <dbReference type="ChEBI" id="CHEBI:57692"/>
    </cofactor>
</comment>
<sequence length="836" mass="94418">MGMEKTFDLIVIGGGISGLSSVFHLLKNGFQGSIGLLEGQDRLGGRIYSRKTRVEEQKIEIGANWIHGIIDNPIYNILYSKQCLDPVSITSKSSYNTQAKTSDGKDVNSYWIHKVYEAYSNIFKRTELFFTNDEDVSNYHDSLGLYLQKEIDKWIETEVKDDSIKEIVKMLFRSFLKRETCISGSDSMDVVSLKNIGAYKELPGGNVTISKGYVCLIDSLLEDINSLCNKEDQFVIFKEHKVIKVNWPGLDNSNDSFKSVNGFNVKFDCENGNTFQSNHVIVTIPLGCLKADGATMFEPPLPNYKLNCIERMGFDVVDKIFLEYSSKSTISNIFTRDGVTTDEMFLLWNEDENNGSWYTKIYSIYYISDHCIQLWASGKEARILEGLSEDQVNDDITPQLRKFFKDPNFPRADNVIVTHWAMDPFCRGSYSYVAQNSSIQDIKQFAMPIYLNQNDSQPVIAFAGEATHDLMSNQVEMSQVGETNSTLSSYNLNHEESNLTRDVFVLLLYLVTSILAMLGNLFVCATIYRKKRFNSTTYVLIFNMAISDILGGFVIPSQWLFCSSLLLDSGSFGHTICGILKSLQILSYYVSSLTMVAIAYDRFILICRPMSSRIKVTVLLAIIWILGLIFISNNFFTLRVSEYFSPTKGLITCRVVFQTNVGITLRRVRVLALMITQYVIPLGLTAIFYILVMRRIWSREQIAGAANDKKREEFDRKKRQTIIMLIVAFATHPPGMCCPIGLASPVVPSIHLSKFKNEAKRYWKMISTCCHITLDDDSSTNSGLGASTQDSIPNQTDVSTVVKIEEKLPSNNMEMIDLAQPDGQIKSEKDAVPEDT</sequence>
<comment type="subcellular location">
    <subcellularLocation>
        <location evidence="3">Cytoplasm</location>
    </subcellularLocation>
    <subcellularLocation>
        <location evidence="2">Membrane</location>
    </subcellularLocation>
</comment>
<evidence type="ECO:0000256" key="4">
    <source>
        <dbReference type="ARBA" id="ARBA00005995"/>
    </source>
</evidence>
<dbReference type="Pfam" id="PF00001">
    <property type="entry name" value="7tm_1"/>
    <property type="match status" value="1"/>
</dbReference>
<feature type="transmembrane region" description="Helical" evidence="14">
    <location>
        <begin position="540"/>
        <end position="566"/>
    </location>
</feature>
<evidence type="ECO:0000313" key="16">
    <source>
        <dbReference type="EMBL" id="KAJ6224088.1"/>
    </source>
</evidence>
<keyword evidence="13" id="KW-0675">Receptor</keyword>
<dbReference type="CDD" id="cd00637">
    <property type="entry name" value="7tm_classA_rhodopsin-like"/>
    <property type="match status" value="1"/>
</dbReference>
<dbReference type="GO" id="GO:0016020">
    <property type="term" value="C:membrane"/>
    <property type="evidence" value="ECO:0007669"/>
    <property type="project" value="UniProtKB-SubCell"/>
</dbReference>
<name>A0A9Q0MD50_BLOTA</name>
<evidence type="ECO:0000256" key="8">
    <source>
        <dbReference type="ARBA" id="ARBA00022692"/>
    </source>
</evidence>
<evidence type="ECO:0000256" key="14">
    <source>
        <dbReference type="SAM" id="Phobius"/>
    </source>
</evidence>
<gene>
    <name evidence="16" type="ORF">RDWZM_002633</name>
</gene>
<feature type="transmembrane region" description="Helical" evidence="14">
    <location>
        <begin position="503"/>
        <end position="528"/>
    </location>
</feature>
<dbReference type="EMBL" id="JAPWDV010000001">
    <property type="protein sequence ID" value="KAJ6224088.1"/>
    <property type="molecule type" value="Genomic_DNA"/>
</dbReference>
<keyword evidence="13" id="KW-0807">Transducer</keyword>
<protein>
    <recommendedName>
        <fullName evidence="15">G-protein coupled receptors family 1 profile domain-containing protein</fullName>
    </recommendedName>
</protein>
<evidence type="ECO:0000256" key="13">
    <source>
        <dbReference type="RuleBase" id="RU000688"/>
    </source>
</evidence>
<keyword evidence="7" id="KW-0285">Flavoprotein</keyword>
<keyword evidence="17" id="KW-1185">Reference proteome</keyword>
<dbReference type="Proteomes" id="UP001142055">
    <property type="component" value="Chromosome 1"/>
</dbReference>
<dbReference type="GO" id="GO:0005737">
    <property type="term" value="C:cytoplasm"/>
    <property type="evidence" value="ECO:0007669"/>
    <property type="project" value="UniProtKB-SubCell"/>
</dbReference>
<dbReference type="InterPro" id="IPR050281">
    <property type="entry name" value="Flavin_monoamine_oxidase"/>
</dbReference>
<dbReference type="InterPro" id="IPR000276">
    <property type="entry name" value="GPCR_Rhodpsn"/>
</dbReference>
<dbReference type="PROSITE" id="PS50262">
    <property type="entry name" value="G_PROTEIN_RECEP_F1_2"/>
    <property type="match status" value="1"/>
</dbReference>
<comment type="similarity">
    <text evidence="4">Belongs to the flavin monoamine oxidase family.</text>
</comment>
<keyword evidence="9" id="KW-0274">FAD</keyword>
<dbReference type="Pfam" id="PF01593">
    <property type="entry name" value="Amino_oxidase"/>
    <property type="match status" value="1"/>
</dbReference>
<keyword evidence="10 14" id="KW-1133">Transmembrane helix</keyword>
<keyword evidence="6" id="KW-0963">Cytoplasm</keyword>
<evidence type="ECO:0000256" key="6">
    <source>
        <dbReference type="ARBA" id="ARBA00022490"/>
    </source>
</evidence>
<evidence type="ECO:0000256" key="5">
    <source>
        <dbReference type="ARBA" id="ARBA00010663"/>
    </source>
</evidence>
<dbReference type="GO" id="GO:0046592">
    <property type="term" value="F:polyamine oxidase activity"/>
    <property type="evidence" value="ECO:0007669"/>
    <property type="project" value="TreeGrafter"/>
</dbReference>
<feature type="transmembrane region" description="Helical" evidence="14">
    <location>
        <begin position="670"/>
        <end position="692"/>
    </location>
</feature>
<dbReference type="PRINTS" id="PR00237">
    <property type="entry name" value="GPCRRHODOPSN"/>
</dbReference>
<dbReference type="SUPFAM" id="SSF54373">
    <property type="entry name" value="FAD-linked reductases, C-terminal domain"/>
    <property type="match status" value="1"/>
</dbReference>
<feature type="transmembrane region" description="Helical" evidence="14">
    <location>
        <begin position="586"/>
        <end position="604"/>
    </location>
</feature>
<dbReference type="GO" id="GO:0004930">
    <property type="term" value="F:G protein-coupled receptor activity"/>
    <property type="evidence" value="ECO:0007669"/>
    <property type="project" value="UniProtKB-KW"/>
</dbReference>
<dbReference type="InterPro" id="IPR002937">
    <property type="entry name" value="Amino_oxidase"/>
</dbReference>
<proteinExistence type="inferred from homology"/>
<dbReference type="Gene3D" id="3.90.660.10">
    <property type="match status" value="1"/>
</dbReference>
<evidence type="ECO:0000256" key="9">
    <source>
        <dbReference type="ARBA" id="ARBA00022827"/>
    </source>
</evidence>
<keyword evidence="13" id="KW-0297">G-protein coupled receptor</keyword>
<dbReference type="PANTHER" id="PTHR10742">
    <property type="entry name" value="FLAVIN MONOAMINE OXIDASE"/>
    <property type="match status" value="1"/>
</dbReference>
<evidence type="ECO:0000256" key="3">
    <source>
        <dbReference type="ARBA" id="ARBA00004496"/>
    </source>
</evidence>
<evidence type="ECO:0000256" key="2">
    <source>
        <dbReference type="ARBA" id="ARBA00004370"/>
    </source>
</evidence>
<keyword evidence="8 13" id="KW-0812">Transmembrane</keyword>
<evidence type="ECO:0000259" key="15">
    <source>
        <dbReference type="PROSITE" id="PS50262"/>
    </source>
</evidence>